<reference evidence="3" key="2">
    <citation type="submission" date="2025-08" db="UniProtKB">
        <authorList>
            <consortium name="RefSeq"/>
        </authorList>
    </citation>
    <scope>IDENTIFICATION</scope>
    <source>
        <tissue evidence="3">Leaves</tissue>
    </source>
</reference>
<protein>
    <recommendedName>
        <fullName evidence="1">RNase H type-1 domain-containing protein</fullName>
    </recommendedName>
</protein>
<sequence length="117" mass="13539">MALRLATKLAKQQGWKKVVFEVDCLQIVEELNREGTERIESVVIEDIRSTQEFFDECCFTFTRRVNNFVSHTLAKLAISLEFSAEWKEAFPAWLHDLVQMECKGSCSDFCNLVSILQ</sequence>
<keyword evidence="2" id="KW-1185">Reference proteome</keyword>
<dbReference type="RefSeq" id="XP_027102683.1">
    <property type="nucleotide sequence ID" value="XM_027246882.1"/>
</dbReference>
<dbReference type="GeneID" id="113723922"/>
<evidence type="ECO:0000259" key="1">
    <source>
        <dbReference type="Pfam" id="PF13456"/>
    </source>
</evidence>
<accession>A0A6P6VI89</accession>
<dbReference type="Proteomes" id="UP001652660">
    <property type="component" value="Chromosome 2c"/>
</dbReference>
<dbReference type="InterPro" id="IPR044730">
    <property type="entry name" value="RNase_H-like_dom_plant"/>
</dbReference>
<dbReference type="CDD" id="cd06222">
    <property type="entry name" value="RNase_H_like"/>
    <property type="match status" value="1"/>
</dbReference>
<feature type="domain" description="RNase H type-1" evidence="1">
    <location>
        <begin position="2"/>
        <end position="77"/>
    </location>
</feature>
<dbReference type="InterPro" id="IPR002156">
    <property type="entry name" value="RNaseH_domain"/>
</dbReference>
<dbReference type="Pfam" id="PF13456">
    <property type="entry name" value="RVT_3"/>
    <property type="match status" value="1"/>
</dbReference>
<dbReference type="GO" id="GO:0003676">
    <property type="term" value="F:nucleic acid binding"/>
    <property type="evidence" value="ECO:0007669"/>
    <property type="project" value="InterPro"/>
</dbReference>
<name>A0A6P6VI89_COFAR</name>
<evidence type="ECO:0000313" key="3">
    <source>
        <dbReference type="RefSeq" id="XP_027102683.1"/>
    </source>
</evidence>
<gene>
    <name evidence="3" type="primary">LOC113723922</name>
</gene>
<reference evidence="2" key="1">
    <citation type="journal article" date="2025" name="Foods">
        <title>Unveiling the Microbial Signatures of Arabica Coffee Cherries: Insights into Ripeness Specific Diversity, Functional Traits, and Implications for Quality and Safety.</title>
        <authorList>
            <consortium name="RefSeq"/>
            <person name="Tenea G.N."/>
            <person name="Cifuentes V."/>
            <person name="Reyes P."/>
            <person name="Cevallos-Vallejos M."/>
        </authorList>
    </citation>
    <scope>NUCLEOTIDE SEQUENCE [LARGE SCALE GENOMIC DNA]</scope>
</reference>
<proteinExistence type="predicted"/>
<dbReference type="GO" id="GO:0004523">
    <property type="term" value="F:RNA-DNA hybrid ribonuclease activity"/>
    <property type="evidence" value="ECO:0007669"/>
    <property type="project" value="InterPro"/>
</dbReference>
<evidence type="ECO:0000313" key="2">
    <source>
        <dbReference type="Proteomes" id="UP001652660"/>
    </source>
</evidence>
<organism evidence="2 3">
    <name type="scientific">Coffea arabica</name>
    <name type="common">Arabian coffee</name>
    <dbReference type="NCBI Taxonomy" id="13443"/>
    <lineage>
        <taxon>Eukaryota</taxon>
        <taxon>Viridiplantae</taxon>
        <taxon>Streptophyta</taxon>
        <taxon>Embryophyta</taxon>
        <taxon>Tracheophyta</taxon>
        <taxon>Spermatophyta</taxon>
        <taxon>Magnoliopsida</taxon>
        <taxon>eudicotyledons</taxon>
        <taxon>Gunneridae</taxon>
        <taxon>Pentapetalae</taxon>
        <taxon>asterids</taxon>
        <taxon>lamiids</taxon>
        <taxon>Gentianales</taxon>
        <taxon>Rubiaceae</taxon>
        <taxon>Ixoroideae</taxon>
        <taxon>Gardenieae complex</taxon>
        <taxon>Bertiereae - Coffeeae clade</taxon>
        <taxon>Coffeeae</taxon>
        <taxon>Coffea</taxon>
    </lineage>
</organism>
<dbReference type="InterPro" id="IPR052929">
    <property type="entry name" value="RNase_H-like_EbsB-rel"/>
</dbReference>
<dbReference type="PANTHER" id="PTHR47074">
    <property type="entry name" value="BNAC02G40300D PROTEIN"/>
    <property type="match status" value="1"/>
</dbReference>
<dbReference type="AlphaFoldDB" id="A0A6P6VI89"/>
<dbReference type="PANTHER" id="PTHR47074:SF48">
    <property type="entry name" value="POLYNUCLEOTIDYL TRANSFERASE, RIBONUCLEASE H-LIKE SUPERFAMILY PROTEIN"/>
    <property type="match status" value="1"/>
</dbReference>